<dbReference type="InterPro" id="IPR016181">
    <property type="entry name" value="Acyl_CoA_acyltransferase"/>
</dbReference>
<dbReference type="Proteomes" id="UP001165679">
    <property type="component" value="Unassembled WGS sequence"/>
</dbReference>
<dbReference type="PANTHER" id="PTHR43877">
    <property type="entry name" value="AMINOALKYLPHOSPHONATE N-ACETYLTRANSFERASE-RELATED-RELATED"/>
    <property type="match status" value="1"/>
</dbReference>
<organism evidence="4 5">
    <name type="scientific">Limobrevibacterium gyesilva</name>
    <dbReference type="NCBI Taxonomy" id="2991712"/>
    <lineage>
        <taxon>Bacteria</taxon>
        <taxon>Pseudomonadati</taxon>
        <taxon>Pseudomonadota</taxon>
        <taxon>Alphaproteobacteria</taxon>
        <taxon>Acetobacterales</taxon>
        <taxon>Acetobacteraceae</taxon>
        <taxon>Limobrevibacterium</taxon>
    </lineage>
</organism>
<feature type="domain" description="N-acetyltransferase" evidence="3">
    <location>
        <begin position="1"/>
        <end position="147"/>
    </location>
</feature>
<evidence type="ECO:0000313" key="5">
    <source>
        <dbReference type="Proteomes" id="UP001165679"/>
    </source>
</evidence>
<accession>A0AA42CGM9</accession>
<name>A0AA42CGM9_9PROT</name>
<keyword evidence="5" id="KW-1185">Reference proteome</keyword>
<dbReference type="PANTHER" id="PTHR43877:SF2">
    <property type="entry name" value="AMINOALKYLPHOSPHONATE N-ACETYLTRANSFERASE-RELATED"/>
    <property type="match status" value="1"/>
</dbReference>
<dbReference type="CDD" id="cd04301">
    <property type="entry name" value="NAT_SF"/>
    <property type="match status" value="1"/>
</dbReference>
<evidence type="ECO:0000256" key="1">
    <source>
        <dbReference type="ARBA" id="ARBA00022679"/>
    </source>
</evidence>
<evidence type="ECO:0000313" key="4">
    <source>
        <dbReference type="EMBL" id="MCW3474152.1"/>
    </source>
</evidence>
<dbReference type="EMBL" id="JAPDNT010000003">
    <property type="protein sequence ID" value="MCW3474152.1"/>
    <property type="molecule type" value="Genomic_DNA"/>
</dbReference>
<sequence>MHIRPASGVDLAAIRRIVAAAYTKYTARIGKPPGPMLDDYAARVRAHQVWVIELGGTVAGLVVLLPEADHLLLDNIAVDPSWHGKGLGRALMDFAEAEARRRGYAEMRLYTHATMTENRALYPHLGWTETGRGRQDGYDRVFFRKNV</sequence>
<dbReference type="InterPro" id="IPR050832">
    <property type="entry name" value="Bact_Acetyltransf"/>
</dbReference>
<proteinExistence type="predicted"/>
<comment type="caution">
    <text evidence="4">The sequence shown here is derived from an EMBL/GenBank/DDBJ whole genome shotgun (WGS) entry which is preliminary data.</text>
</comment>
<dbReference type="InterPro" id="IPR000182">
    <property type="entry name" value="GNAT_dom"/>
</dbReference>
<reference evidence="4" key="2">
    <citation type="submission" date="2022-10" db="EMBL/GenBank/DDBJ databases">
        <authorList>
            <person name="Trinh H.N."/>
        </authorList>
    </citation>
    <scope>NUCLEOTIDE SEQUENCE</scope>
    <source>
        <strain evidence="4">RN2-1</strain>
    </source>
</reference>
<dbReference type="SUPFAM" id="SSF55729">
    <property type="entry name" value="Acyl-CoA N-acyltransferases (Nat)"/>
    <property type="match status" value="1"/>
</dbReference>
<dbReference type="AlphaFoldDB" id="A0AA42CGM9"/>
<protein>
    <submittedName>
        <fullName evidence="4">GNAT family N-acetyltransferase</fullName>
    </submittedName>
</protein>
<dbReference type="PROSITE" id="PS51186">
    <property type="entry name" value="GNAT"/>
    <property type="match status" value="1"/>
</dbReference>
<reference evidence="4" key="1">
    <citation type="submission" date="2022-09" db="EMBL/GenBank/DDBJ databases">
        <title>Rhodovastum sp. nov. RN2-1 isolated from soil in Seongnam, South Korea.</title>
        <authorList>
            <person name="Le N.T."/>
        </authorList>
    </citation>
    <scope>NUCLEOTIDE SEQUENCE</scope>
    <source>
        <strain evidence="4">RN2-1</strain>
    </source>
</reference>
<keyword evidence="1" id="KW-0808">Transferase</keyword>
<evidence type="ECO:0000256" key="2">
    <source>
        <dbReference type="ARBA" id="ARBA00023315"/>
    </source>
</evidence>
<dbReference type="GO" id="GO:0016747">
    <property type="term" value="F:acyltransferase activity, transferring groups other than amino-acyl groups"/>
    <property type="evidence" value="ECO:0007669"/>
    <property type="project" value="InterPro"/>
</dbReference>
<dbReference type="Pfam" id="PF00583">
    <property type="entry name" value="Acetyltransf_1"/>
    <property type="match status" value="1"/>
</dbReference>
<gene>
    <name evidence="4" type="ORF">OL599_06125</name>
</gene>
<evidence type="ECO:0000259" key="3">
    <source>
        <dbReference type="PROSITE" id="PS51186"/>
    </source>
</evidence>
<dbReference type="RefSeq" id="WP_264712780.1">
    <property type="nucleotide sequence ID" value="NZ_JAPDNT010000003.1"/>
</dbReference>
<dbReference type="Gene3D" id="3.40.630.30">
    <property type="match status" value="1"/>
</dbReference>
<keyword evidence="2" id="KW-0012">Acyltransferase</keyword>